<evidence type="ECO:0000313" key="2">
    <source>
        <dbReference type="Proteomes" id="UP001153069"/>
    </source>
</evidence>
<keyword evidence="2" id="KW-1185">Reference proteome</keyword>
<reference evidence="1" key="1">
    <citation type="submission" date="2020-06" db="EMBL/GenBank/DDBJ databases">
        <authorList>
            <consortium name="Plant Systems Biology data submission"/>
        </authorList>
    </citation>
    <scope>NUCLEOTIDE SEQUENCE</scope>
    <source>
        <strain evidence="1">D6</strain>
    </source>
</reference>
<dbReference type="AlphaFoldDB" id="A0A9N8D8G3"/>
<gene>
    <name evidence="1" type="ORF">SEMRO_2_G001151.1</name>
</gene>
<dbReference type="Proteomes" id="UP001153069">
    <property type="component" value="Unassembled WGS sequence"/>
</dbReference>
<comment type="caution">
    <text evidence="1">The sequence shown here is derived from an EMBL/GenBank/DDBJ whole genome shotgun (WGS) entry which is preliminary data.</text>
</comment>
<proteinExistence type="predicted"/>
<name>A0A9N8D8G3_9STRA</name>
<dbReference type="EMBL" id="CAICTM010000002">
    <property type="protein sequence ID" value="CAB9496139.1"/>
    <property type="molecule type" value="Genomic_DNA"/>
</dbReference>
<protein>
    <submittedName>
        <fullName evidence="1">Uncharacterized protein</fullName>
    </submittedName>
</protein>
<accession>A0A9N8D8G3</accession>
<evidence type="ECO:0000313" key="1">
    <source>
        <dbReference type="EMBL" id="CAB9496139.1"/>
    </source>
</evidence>
<sequence>MESITEVNVSDCFVEGDDDDAPLQLTEMCEVNEFAVTDLSTGNSKATGNRNGSAAKARAKMVLAFHPYYFCHFSTTGPRRYRGWGLTETESQLIERGQRFSRSALGFQKAINLFISNVNCPCGQGLAVCGFVVSRQKYLPLGMLKRCMTSNEYGVGNLPRKDLDLDCCGMHCRRRRYGKFLVNHPGARPFPKSRLNKAFGALYHAPGGWD</sequence>
<organism evidence="1 2">
    <name type="scientific">Seminavis robusta</name>
    <dbReference type="NCBI Taxonomy" id="568900"/>
    <lineage>
        <taxon>Eukaryota</taxon>
        <taxon>Sar</taxon>
        <taxon>Stramenopiles</taxon>
        <taxon>Ochrophyta</taxon>
        <taxon>Bacillariophyta</taxon>
        <taxon>Bacillariophyceae</taxon>
        <taxon>Bacillariophycidae</taxon>
        <taxon>Naviculales</taxon>
        <taxon>Naviculaceae</taxon>
        <taxon>Seminavis</taxon>
    </lineage>
</organism>